<organism evidence="2 3">
    <name type="scientific">Desulfonatronum thiosulfatophilum</name>
    <dbReference type="NCBI Taxonomy" id="617002"/>
    <lineage>
        <taxon>Bacteria</taxon>
        <taxon>Pseudomonadati</taxon>
        <taxon>Thermodesulfobacteriota</taxon>
        <taxon>Desulfovibrionia</taxon>
        <taxon>Desulfovibrionales</taxon>
        <taxon>Desulfonatronaceae</taxon>
        <taxon>Desulfonatronum</taxon>
    </lineage>
</organism>
<sequence length="125" mass="13821">MSSLLLDTHILLWWLSGHPRLDMPTQKLIASSEAVVSAASVWETAIKFKLGKLSVSPDELLHLTRNSGMRMLPVYAEHAATTAKLPAFHNDPFDRLLIAQAKHEGLQLLTADRLLAAYGDPVRLV</sequence>
<proteinExistence type="predicted"/>
<dbReference type="Proteomes" id="UP000198771">
    <property type="component" value="Unassembled WGS sequence"/>
</dbReference>
<dbReference type="Pfam" id="PF01850">
    <property type="entry name" value="PIN"/>
    <property type="match status" value="1"/>
</dbReference>
<dbReference type="PANTHER" id="PTHR36173:SF2">
    <property type="entry name" value="RIBONUCLEASE VAPC16"/>
    <property type="match status" value="1"/>
</dbReference>
<dbReference type="SUPFAM" id="SSF88723">
    <property type="entry name" value="PIN domain-like"/>
    <property type="match status" value="1"/>
</dbReference>
<dbReference type="OrthoDB" id="9798990at2"/>
<dbReference type="Gene3D" id="3.40.50.1010">
    <property type="entry name" value="5'-nuclease"/>
    <property type="match status" value="1"/>
</dbReference>
<evidence type="ECO:0000259" key="1">
    <source>
        <dbReference type="Pfam" id="PF01850"/>
    </source>
</evidence>
<dbReference type="STRING" id="617002.SAMN05660653_02706"/>
<dbReference type="InterPro" id="IPR029060">
    <property type="entry name" value="PIN-like_dom_sf"/>
</dbReference>
<accession>A0A1G6EB49</accession>
<dbReference type="InterPro" id="IPR041705">
    <property type="entry name" value="PIN_Sll0205"/>
</dbReference>
<feature type="domain" description="PIN" evidence="1">
    <location>
        <begin position="5"/>
        <end position="118"/>
    </location>
</feature>
<name>A0A1G6EB49_9BACT</name>
<protein>
    <submittedName>
        <fullName evidence="2">PIN domain nuclease, a component of toxin-antitoxin system (PIN domain)</fullName>
    </submittedName>
</protein>
<evidence type="ECO:0000313" key="2">
    <source>
        <dbReference type="EMBL" id="SDB54155.1"/>
    </source>
</evidence>
<gene>
    <name evidence="2" type="ORF">SAMN05660653_02706</name>
</gene>
<evidence type="ECO:0000313" key="3">
    <source>
        <dbReference type="Proteomes" id="UP000198771"/>
    </source>
</evidence>
<dbReference type="CDD" id="cd09872">
    <property type="entry name" value="PIN_Sll0205-like"/>
    <property type="match status" value="1"/>
</dbReference>
<keyword evidence="3" id="KW-1185">Reference proteome</keyword>
<dbReference type="PANTHER" id="PTHR36173">
    <property type="entry name" value="RIBONUCLEASE VAPC16-RELATED"/>
    <property type="match status" value="1"/>
</dbReference>
<dbReference type="EMBL" id="FMXO01000016">
    <property type="protein sequence ID" value="SDB54155.1"/>
    <property type="molecule type" value="Genomic_DNA"/>
</dbReference>
<reference evidence="2 3" key="1">
    <citation type="submission" date="2016-10" db="EMBL/GenBank/DDBJ databases">
        <authorList>
            <person name="de Groot N.N."/>
        </authorList>
    </citation>
    <scope>NUCLEOTIDE SEQUENCE [LARGE SCALE GENOMIC DNA]</scope>
    <source>
        <strain evidence="2 3">ASO4-2</strain>
    </source>
</reference>
<dbReference type="InterPro" id="IPR052919">
    <property type="entry name" value="TA_system_RNase"/>
</dbReference>
<dbReference type="RefSeq" id="WP_092122878.1">
    <property type="nucleotide sequence ID" value="NZ_FMXO01000016.1"/>
</dbReference>
<dbReference type="InterPro" id="IPR002716">
    <property type="entry name" value="PIN_dom"/>
</dbReference>
<dbReference type="AlphaFoldDB" id="A0A1G6EB49"/>